<dbReference type="Gene3D" id="4.10.240.10">
    <property type="entry name" value="Zn(2)-C6 fungal-type DNA-binding domain"/>
    <property type="match status" value="1"/>
</dbReference>
<reference evidence="5" key="1">
    <citation type="journal article" date="2020" name="Stud. Mycol.">
        <title>101 Dothideomycetes genomes: a test case for predicting lifestyles and emergence of pathogens.</title>
        <authorList>
            <person name="Haridas S."/>
            <person name="Albert R."/>
            <person name="Binder M."/>
            <person name="Bloem J."/>
            <person name="Labutti K."/>
            <person name="Salamov A."/>
            <person name="Andreopoulos B."/>
            <person name="Baker S."/>
            <person name="Barry K."/>
            <person name="Bills G."/>
            <person name="Bluhm B."/>
            <person name="Cannon C."/>
            <person name="Castanera R."/>
            <person name="Culley D."/>
            <person name="Daum C."/>
            <person name="Ezra D."/>
            <person name="Gonzalez J."/>
            <person name="Henrissat B."/>
            <person name="Kuo A."/>
            <person name="Liang C."/>
            <person name="Lipzen A."/>
            <person name="Lutzoni F."/>
            <person name="Magnuson J."/>
            <person name="Mondo S."/>
            <person name="Nolan M."/>
            <person name="Ohm R."/>
            <person name="Pangilinan J."/>
            <person name="Park H.-J."/>
            <person name="Ramirez L."/>
            <person name="Alfaro M."/>
            <person name="Sun H."/>
            <person name="Tritt A."/>
            <person name="Yoshinaga Y."/>
            <person name="Zwiers L.-H."/>
            <person name="Turgeon B."/>
            <person name="Goodwin S."/>
            <person name="Spatafora J."/>
            <person name="Crous P."/>
            <person name="Grigoriev I."/>
        </authorList>
    </citation>
    <scope>NUCLEOTIDE SEQUENCE</scope>
    <source>
        <strain evidence="5">CBS 109.77</strain>
    </source>
</reference>
<evidence type="ECO:0000256" key="2">
    <source>
        <dbReference type="ARBA" id="ARBA00023242"/>
    </source>
</evidence>
<keyword evidence="6" id="KW-1185">Reference proteome</keyword>
<dbReference type="CDD" id="cd00067">
    <property type="entry name" value="GAL4"/>
    <property type="match status" value="1"/>
</dbReference>
<dbReference type="GO" id="GO:0000976">
    <property type="term" value="F:transcription cis-regulatory region binding"/>
    <property type="evidence" value="ECO:0007669"/>
    <property type="project" value="TreeGrafter"/>
</dbReference>
<dbReference type="GO" id="GO:0045944">
    <property type="term" value="P:positive regulation of transcription by RNA polymerase II"/>
    <property type="evidence" value="ECO:0007669"/>
    <property type="project" value="TreeGrafter"/>
</dbReference>
<evidence type="ECO:0000313" key="5">
    <source>
        <dbReference type="EMBL" id="KAF2790459.1"/>
    </source>
</evidence>
<dbReference type="EMBL" id="MU002072">
    <property type="protein sequence ID" value="KAF2790459.1"/>
    <property type="molecule type" value="Genomic_DNA"/>
</dbReference>
<dbReference type="Pfam" id="PF00172">
    <property type="entry name" value="Zn_clus"/>
    <property type="match status" value="1"/>
</dbReference>
<dbReference type="SUPFAM" id="SSF57701">
    <property type="entry name" value="Zn2/Cys6 DNA-binding domain"/>
    <property type="match status" value="1"/>
</dbReference>
<dbReference type="PROSITE" id="PS00463">
    <property type="entry name" value="ZN2_CY6_FUNGAL_1"/>
    <property type="match status" value="1"/>
</dbReference>
<dbReference type="InterPro" id="IPR021858">
    <property type="entry name" value="Fun_TF"/>
</dbReference>
<feature type="compositionally biased region" description="Polar residues" evidence="3">
    <location>
        <begin position="880"/>
        <end position="906"/>
    </location>
</feature>
<evidence type="ECO:0000256" key="3">
    <source>
        <dbReference type="SAM" id="MobiDB-lite"/>
    </source>
</evidence>
<feature type="region of interest" description="Disordered" evidence="3">
    <location>
        <begin position="1"/>
        <end position="23"/>
    </location>
</feature>
<sequence length="1267" mass="142564">MGNDRSPTVSLNTRSSTGGPKLRKRTKTGCLTCRKRRIKCDERRPVCLNCVKSKRGCEGYNQRIIFKAPLGDWPYHPGVFSALQYHSSMLPGARNPLPQDGAWVDIIQPLQAPHCQLPVPSVTPRDYLQPLPNVVPSSLEVVHENNENSGRPYSFRRYDTDFSTTSSSTAIQLVDSPHIYSFDCGDVVEYLDDDYYDIESDEDSAICLKENSFAKYSNHANIFVSRGTLDYYRPQYTANPIKDPYMAHAFAYYVNVTGPSLSPFGLDHDGRCWTVSLPTLGLNNLGLLHSILALSTLQVAHVYGTSATPSMKHYAYSLKRLHRAIGHPKTRLQPSTLAAALLLASYELMVGDYVKWSAHLKGISTLLMEMEHILLLEMDSKLHKLYTDLFWSYAKQDTYHSILSGVDLSMRQSTWMKWGPREAIISPENPRGAFDRLLCILGRIAEYAADDRRRKSAFIKVNGGRWVPRATAKDVQHHRAVEDWSQIHSQLVGFINLLGPSFQPLGHASKSGPLSTFGPSLTYGTHASANLWVQIHMAHLVLQRSHPDLPNRTDAIMLSTSETRNHASLIGKIVAGLIPQEDTRPVSPVLQGILVEITMPLFIAAMQYQDHAARAWALEAFGTIGNCTGWKFAKEASSAVQHLWERASDMGRGPPWTKDECLRSELRNNTSSNSNLADLGEYWMVGEDYEALELLVSDGVSTVSERTTSPHLENKASPRTRNDNETDTEFEDEAYEGLVEFATPTLGQENAGAQRYEEQCRDSGICIEREPVEEHVIKIEGSWNADFITSTASTATNSVAGDAVEDAVERTEEAPSPQSDIASIEHSTSASDISVSTEESNEPSSLTTERRRVVDRVMSYFYTIFRVMPAANQRGHSETRTGSSQAAHGASIAQTNSTGELGSPSSRRLGKHPRQQGDDDHTDEEDNGTPKRPRKGKVRAEPDKTKRKFACPYFKRDPESFLARRSCVGPGWDEVRRVKEHLYRNHTLPIFCRRCYTIFKAETLLDDHQRAIEPCTMRPKEIIEGFDKLQHEKLRSRKKTRPEPNEEDKWRDVYRILFPSDDEASMPSPYLDVDWEKMYQKEKPSNELARYEQFLRRELPPAVRRELESAVEREFSPLEERLKSQLIEIVRDLQLQLFQSYTQTRRVATGTEMAPQSNSKTRLGTAAAEDTVSLVAHEAPLVVDSDPELVTLENQLAAYEPAPPLQDSPAHDFEAVLFQFDNLAEFEDSAYESMFVGSVFSKSEWDDGLGYCYDAENDHGEGPSVFE</sequence>
<feature type="region of interest" description="Disordered" evidence="3">
    <location>
        <begin position="872"/>
        <end position="943"/>
    </location>
</feature>
<dbReference type="InterPro" id="IPR001138">
    <property type="entry name" value="Zn2Cys6_DnaBD"/>
</dbReference>
<dbReference type="AlphaFoldDB" id="A0A6A6X298"/>
<dbReference type="SMART" id="SM00066">
    <property type="entry name" value="GAL4"/>
    <property type="match status" value="1"/>
</dbReference>
<accession>A0A6A6X298</accession>
<feature type="region of interest" description="Disordered" evidence="3">
    <location>
        <begin position="703"/>
        <end position="728"/>
    </location>
</feature>
<keyword evidence="2" id="KW-0539">Nucleus</keyword>
<dbReference type="GO" id="GO:0005634">
    <property type="term" value="C:nucleus"/>
    <property type="evidence" value="ECO:0007669"/>
    <property type="project" value="UniProtKB-SubCell"/>
</dbReference>
<evidence type="ECO:0000313" key="6">
    <source>
        <dbReference type="Proteomes" id="UP000799757"/>
    </source>
</evidence>
<dbReference type="Proteomes" id="UP000799757">
    <property type="component" value="Unassembled WGS sequence"/>
</dbReference>
<feature type="compositionally biased region" description="Basic and acidic residues" evidence="3">
    <location>
        <begin position="712"/>
        <end position="724"/>
    </location>
</feature>
<gene>
    <name evidence="5" type="ORF">K505DRAFT_364699</name>
</gene>
<feature type="region of interest" description="Disordered" evidence="3">
    <location>
        <begin position="798"/>
        <end position="850"/>
    </location>
</feature>
<dbReference type="InterPro" id="IPR036864">
    <property type="entry name" value="Zn2-C6_fun-type_DNA-bd_sf"/>
</dbReference>
<feature type="compositionally biased region" description="Polar residues" evidence="3">
    <location>
        <begin position="1"/>
        <end position="18"/>
    </location>
</feature>
<protein>
    <recommendedName>
        <fullName evidence="4">Zn(2)-C6 fungal-type domain-containing protein</fullName>
    </recommendedName>
</protein>
<dbReference type="OrthoDB" id="4738706at2759"/>
<dbReference type="GO" id="GO:0000981">
    <property type="term" value="F:DNA-binding transcription factor activity, RNA polymerase II-specific"/>
    <property type="evidence" value="ECO:0007669"/>
    <property type="project" value="InterPro"/>
</dbReference>
<evidence type="ECO:0000256" key="1">
    <source>
        <dbReference type="ARBA" id="ARBA00004123"/>
    </source>
</evidence>
<dbReference type="Pfam" id="PF11951">
    <property type="entry name" value="Fungal_trans_2"/>
    <property type="match status" value="1"/>
</dbReference>
<dbReference type="PROSITE" id="PS50048">
    <property type="entry name" value="ZN2_CY6_FUNGAL_2"/>
    <property type="match status" value="1"/>
</dbReference>
<organism evidence="5 6">
    <name type="scientific">Melanomma pulvis-pyrius CBS 109.77</name>
    <dbReference type="NCBI Taxonomy" id="1314802"/>
    <lineage>
        <taxon>Eukaryota</taxon>
        <taxon>Fungi</taxon>
        <taxon>Dikarya</taxon>
        <taxon>Ascomycota</taxon>
        <taxon>Pezizomycotina</taxon>
        <taxon>Dothideomycetes</taxon>
        <taxon>Pleosporomycetidae</taxon>
        <taxon>Pleosporales</taxon>
        <taxon>Melanommataceae</taxon>
        <taxon>Melanomma</taxon>
    </lineage>
</organism>
<evidence type="ECO:0000259" key="4">
    <source>
        <dbReference type="PROSITE" id="PS50048"/>
    </source>
</evidence>
<dbReference type="PANTHER" id="PTHR37534">
    <property type="entry name" value="TRANSCRIPTIONAL ACTIVATOR PROTEIN UGA3"/>
    <property type="match status" value="1"/>
</dbReference>
<feature type="domain" description="Zn(2)-C6 fungal-type" evidence="4">
    <location>
        <begin position="29"/>
        <end position="57"/>
    </location>
</feature>
<name>A0A6A6X298_9PLEO</name>
<dbReference type="GO" id="GO:0008270">
    <property type="term" value="F:zinc ion binding"/>
    <property type="evidence" value="ECO:0007669"/>
    <property type="project" value="InterPro"/>
</dbReference>
<dbReference type="PANTHER" id="PTHR37534:SF23">
    <property type="entry name" value="ZN(II)2CYS6 TRANSCRIPTION FACTOR (EUROFUNG)"/>
    <property type="match status" value="1"/>
</dbReference>
<comment type="subcellular location">
    <subcellularLocation>
        <location evidence="1">Nucleus</location>
    </subcellularLocation>
</comment>
<proteinExistence type="predicted"/>
<feature type="compositionally biased region" description="Polar residues" evidence="3">
    <location>
        <begin position="816"/>
        <end position="847"/>
    </location>
</feature>